<protein>
    <submittedName>
        <fullName evidence="1">Uncharacterized protein</fullName>
    </submittedName>
</protein>
<reference evidence="1 2" key="1">
    <citation type="submission" date="2018-05" db="EMBL/GenBank/DDBJ databases">
        <title>Complete Genome Sequences of Extremely Thermoacidophilic, Metal-Mobilizing Type-Strain Members of the Archaeal Family Sulfolobaceae: Acidianus brierleyi DSM-1651T, Acidianus sulfidivorans DSM-18786T, Metallosphaera hakonensis DSM-7519T, and Metallosphaera prunae DSM-10039T.</title>
        <authorList>
            <person name="Counts J.A."/>
            <person name="Kelly R.M."/>
        </authorList>
    </citation>
    <scope>NUCLEOTIDE SEQUENCE [LARGE SCALE GENOMIC DNA]</scope>
    <source>
        <strain evidence="1 2">HO1-1</strain>
    </source>
</reference>
<name>A0A2U9ITI8_9CREN</name>
<dbReference type="STRING" id="1293036.GCA_001315825_02488"/>
<proteinExistence type="predicted"/>
<reference evidence="2" key="3">
    <citation type="submission" date="2020-03" db="EMBL/GenBank/DDBJ databases">
        <title>Sequencing and Assembly of Multiple Reported Metal-Biooxidizing Members of the Extremely Thermoacidophilic Archaeal Family Sulfolobaceae.</title>
        <authorList>
            <person name="Counts J.A."/>
            <person name="Kelly R.M."/>
        </authorList>
    </citation>
    <scope>NUCLEOTIDE SEQUENCE [LARGE SCALE GENOMIC DNA]</scope>
    <source>
        <strain evidence="2">HO1-1</strain>
    </source>
</reference>
<dbReference type="EMBL" id="CP029287">
    <property type="protein sequence ID" value="AWR99338.1"/>
    <property type="molecule type" value="Genomic_DNA"/>
</dbReference>
<gene>
    <name evidence="1" type="ORF">DFR87_06020</name>
</gene>
<accession>A0A2U9ITI8</accession>
<dbReference type="Proteomes" id="UP000247586">
    <property type="component" value="Chromosome"/>
</dbReference>
<sequence length="94" mass="10948">MSSRWAPKWELLNVTVNGRDEVVCFDKETKLYACPRCGPECMKGGIPSSSSYFFNREDLISHLNAHRYALWSKKKSREVTEEVEEEGEEEEDEE</sequence>
<dbReference type="GeneID" id="36834880"/>
<keyword evidence="2" id="KW-1185">Reference proteome</keyword>
<evidence type="ECO:0000313" key="1">
    <source>
        <dbReference type="EMBL" id="AWR99338.1"/>
    </source>
</evidence>
<reference evidence="2" key="2">
    <citation type="submission" date="2020-03" db="EMBL/GenBank/DDBJ databases">
        <title>Complete Genome Sequences of Extremely Thermoacidophilic, Metal-Mobilizing Type-Strain Members of the Archaeal Family Sulfolobaceae: Acidianus brierleyi DSM-1651T, Acidianus sulfidivorans DSM-18786T, Metallosphaera hakonensis DSM-7519T, and Metallosphaera prunae DSM-10039T.</title>
        <authorList>
            <person name="Counts J.A."/>
            <person name="Kelly R.M."/>
        </authorList>
    </citation>
    <scope>NUCLEOTIDE SEQUENCE [LARGE SCALE GENOMIC DNA]</scope>
    <source>
        <strain evidence="2">HO1-1</strain>
    </source>
</reference>
<evidence type="ECO:0000313" key="2">
    <source>
        <dbReference type="Proteomes" id="UP000247586"/>
    </source>
</evidence>
<dbReference type="OrthoDB" id="33957at2157"/>
<dbReference type="RefSeq" id="WP_110369128.1">
    <property type="nucleotide sequence ID" value="NZ_CP029287.2"/>
</dbReference>
<dbReference type="KEGG" id="mhk:DFR87_06020"/>
<organism evidence="1 2">
    <name type="scientific">Metallosphaera hakonensis JCM 8857 = DSM 7519</name>
    <dbReference type="NCBI Taxonomy" id="1293036"/>
    <lineage>
        <taxon>Archaea</taxon>
        <taxon>Thermoproteota</taxon>
        <taxon>Thermoprotei</taxon>
        <taxon>Sulfolobales</taxon>
        <taxon>Sulfolobaceae</taxon>
        <taxon>Metallosphaera</taxon>
    </lineage>
</organism>
<dbReference type="AlphaFoldDB" id="A0A2U9ITI8"/>